<comment type="caution">
    <text evidence="2">The sequence shown here is derived from an EMBL/GenBank/DDBJ whole genome shotgun (WGS) entry which is preliminary data.</text>
</comment>
<feature type="signal peptide" evidence="1">
    <location>
        <begin position="1"/>
        <end position="22"/>
    </location>
</feature>
<gene>
    <name evidence="2" type="ORF">PVAND_016154</name>
</gene>
<evidence type="ECO:0000313" key="2">
    <source>
        <dbReference type="EMBL" id="KAG5668205.1"/>
    </source>
</evidence>
<feature type="chain" id="PRO_5039927769" evidence="1">
    <location>
        <begin position="23"/>
        <end position="192"/>
    </location>
</feature>
<keyword evidence="1" id="KW-0732">Signal</keyword>
<dbReference type="AlphaFoldDB" id="A0A9J6BEM2"/>
<dbReference type="EMBL" id="JADBJN010000004">
    <property type="protein sequence ID" value="KAG5668205.1"/>
    <property type="molecule type" value="Genomic_DNA"/>
</dbReference>
<dbReference type="Proteomes" id="UP001107558">
    <property type="component" value="Chromosome 4"/>
</dbReference>
<keyword evidence="3" id="KW-1185">Reference proteome</keyword>
<accession>A0A9J6BEM2</accession>
<sequence length="192" mass="20955">MNTRSFLFLTILIKYYCTIIKSEGPCPTLSLISYNPKKYPKLPETKGFLAGKYFDNSTIYVGTGNSDVCKHQPNTPGRISTSTIGKGAGSYIECSGEHFDDKTPAYLANHPNLRWVKADITILSSLTGAVAIKSGDFGFFIGRINLTASNGMIYQQVSKLHVDNGAQGLWYINEDGSTASTDNGYEVLVCTI</sequence>
<evidence type="ECO:0000313" key="3">
    <source>
        <dbReference type="Proteomes" id="UP001107558"/>
    </source>
</evidence>
<reference evidence="2" key="1">
    <citation type="submission" date="2021-03" db="EMBL/GenBank/DDBJ databases">
        <title>Chromosome level genome of the anhydrobiotic midge Polypedilum vanderplanki.</title>
        <authorList>
            <person name="Yoshida Y."/>
            <person name="Kikawada T."/>
            <person name="Gusev O."/>
        </authorList>
    </citation>
    <scope>NUCLEOTIDE SEQUENCE</scope>
    <source>
        <strain evidence="2">NIAS01</strain>
        <tissue evidence="2">Whole body or cell culture</tissue>
    </source>
</reference>
<protein>
    <submittedName>
        <fullName evidence="2">Uncharacterized protein</fullName>
    </submittedName>
</protein>
<organism evidence="2 3">
    <name type="scientific">Polypedilum vanderplanki</name>
    <name type="common">Sleeping chironomid midge</name>
    <dbReference type="NCBI Taxonomy" id="319348"/>
    <lineage>
        <taxon>Eukaryota</taxon>
        <taxon>Metazoa</taxon>
        <taxon>Ecdysozoa</taxon>
        <taxon>Arthropoda</taxon>
        <taxon>Hexapoda</taxon>
        <taxon>Insecta</taxon>
        <taxon>Pterygota</taxon>
        <taxon>Neoptera</taxon>
        <taxon>Endopterygota</taxon>
        <taxon>Diptera</taxon>
        <taxon>Nematocera</taxon>
        <taxon>Chironomoidea</taxon>
        <taxon>Chironomidae</taxon>
        <taxon>Chironominae</taxon>
        <taxon>Polypedilum</taxon>
        <taxon>Polypedilum</taxon>
    </lineage>
</organism>
<evidence type="ECO:0000256" key="1">
    <source>
        <dbReference type="SAM" id="SignalP"/>
    </source>
</evidence>
<proteinExistence type="predicted"/>
<name>A0A9J6BEM2_POLVA</name>